<keyword evidence="3" id="KW-1185">Reference proteome</keyword>
<keyword evidence="1" id="KW-1133">Transmembrane helix</keyword>
<reference evidence="3" key="1">
    <citation type="journal article" date="2017" name="Nature">
        <title>The sunflower genome provides insights into oil metabolism, flowering and Asterid evolution.</title>
        <authorList>
            <person name="Badouin H."/>
            <person name="Gouzy J."/>
            <person name="Grassa C.J."/>
            <person name="Murat F."/>
            <person name="Staton S.E."/>
            <person name="Cottret L."/>
            <person name="Lelandais-Briere C."/>
            <person name="Owens G.L."/>
            <person name="Carrere S."/>
            <person name="Mayjonade B."/>
            <person name="Legrand L."/>
            <person name="Gill N."/>
            <person name="Kane N.C."/>
            <person name="Bowers J.E."/>
            <person name="Hubner S."/>
            <person name="Bellec A."/>
            <person name="Berard A."/>
            <person name="Berges H."/>
            <person name="Blanchet N."/>
            <person name="Boniface M.C."/>
            <person name="Brunel D."/>
            <person name="Catrice O."/>
            <person name="Chaidir N."/>
            <person name="Claudel C."/>
            <person name="Donnadieu C."/>
            <person name="Faraut T."/>
            <person name="Fievet G."/>
            <person name="Helmstetter N."/>
            <person name="King M."/>
            <person name="Knapp S.J."/>
            <person name="Lai Z."/>
            <person name="Le Paslier M.C."/>
            <person name="Lippi Y."/>
            <person name="Lorenzon L."/>
            <person name="Mandel J.R."/>
            <person name="Marage G."/>
            <person name="Marchand G."/>
            <person name="Marquand E."/>
            <person name="Bret-Mestries E."/>
            <person name="Morien E."/>
            <person name="Nambeesan S."/>
            <person name="Nguyen T."/>
            <person name="Pegot-Espagnet P."/>
            <person name="Pouilly N."/>
            <person name="Raftis F."/>
            <person name="Sallet E."/>
            <person name="Schiex T."/>
            <person name="Thomas J."/>
            <person name="Vandecasteele C."/>
            <person name="Vares D."/>
            <person name="Vear F."/>
            <person name="Vautrin S."/>
            <person name="Crespi M."/>
            <person name="Mangin B."/>
            <person name="Burke J.M."/>
            <person name="Salse J."/>
            <person name="Munos S."/>
            <person name="Vincourt P."/>
            <person name="Rieseberg L.H."/>
            <person name="Langlade N.B."/>
        </authorList>
    </citation>
    <scope>NUCLEOTIDE SEQUENCE [LARGE SCALE GENOMIC DNA]</scope>
    <source>
        <strain evidence="3">cv. SF193</strain>
    </source>
</reference>
<dbReference type="Proteomes" id="UP000215914">
    <property type="component" value="Chromosome 8"/>
</dbReference>
<sequence length="65" mass="7753">MFFWNFITIDLIKYVLSTTISTPSPLWLLIHVLIISIIVGFLNQNLKICYSFEHKYIIDYSKREV</sequence>
<keyword evidence="1" id="KW-0812">Transmembrane</keyword>
<evidence type="ECO:0000313" key="3">
    <source>
        <dbReference type="Proteomes" id="UP000215914"/>
    </source>
</evidence>
<proteinExistence type="predicted"/>
<evidence type="ECO:0000256" key="1">
    <source>
        <dbReference type="SAM" id="Phobius"/>
    </source>
</evidence>
<dbReference type="EMBL" id="CM007897">
    <property type="protein sequence ID" value="OTG17486.1"/>
    <property type="molecule type" value="Genomic_DNA"/>
</dbReference>
<keyword evidence="1" id="KW-0472">Membrane</keyword>
<organism evidence="2 3">
    <name type="scientific">Helianthus annuus</name>
    <name type="common">Common sunflower</name>
    <dbReference type="NCBI Taxonomy" id="4232"/>
    <lineage>
        <taxon>Eukaryota</taxon>
        <taxon>Viridiplantae</taxon>
        <taxon>Streptophyta</taxon>
        <taxon>Embryophyta</taxon>
        <taxon>Tracheophyta</taxon>
        <taxon>Spermatophyta</taxon>
        <taxon>Magnoliopsida</taxon>
        <taxon>eudicotyledons</taxon>
        <taxon>Gunneridae</taxon>
        <taxon>Pentapetalae</taxon>
        <taxon>asterids</taxon>
        <taxon>campanulids</taxon>
        <taxon>Asterales</taxon>
        <taxon>Asteraceae</taxon>
        <taxon>Asteroideae</taxon>
        <taxon>Heliantheae alliance</taxon>
        <taxon>Heliantheae</taxon>
        <taxon>Helianthus</taxon>
    </lineage>
</organism>
<protein>
    <submittedName>
        <fullName evidence="2">Uncharacterized protein</fullName>
    </submittedName>
</protein>
<accession>A0A251U3N0</accession>
<evidence type="ECO:0000313" key="2">
    <source>
        <dbReference type="EMBL" id="OTG17486.1"/>
    </source>
</evidence>
<name>A0A251U3N0_HELAN</name>
<dbReference type="AlphaFoldDB" id="A0A251U3N0"/>
<dbReference type="InParanoid" id="A0A251U3N0"/>
<gene>
    <name evidence="2" type="ORF">HannXRQ_Chr08g0212711</name>
</gene>
<feature type="transmembrane region" description="Helical" evidence="1">
    <location>
        <begin position="24"/>
        <end position="42"/>
    </location>
</feature>